<keyword evidence="2" id="KW-0963">Cytoplasm</keyword>
<dbReference type="Gramene" id="PNW80623">
    <property type="protein sequence ID" value="PNW80623"/>
    <property type="gene ID" value="CHLRE_07g325350v5"/>
</dbReference>
<feature type="compositionally biased region" description="Low complexity" evidence="9">
    <location>
        <begin position="1577"/>
        <end position="1587"/>
    </location>
</feature>
<evidence type="ECO:0000256" key="2">
    <source>
        <dbReference type="ARBA" id="ARBA00022490"/>
    </source>
</evidence>
<feature type="compositionally biased region" description="Low complexity" evidence="9">
    <location>
        <begin position="148"/>
        <end position="169"/>
    </location>
</feature>
<dbReference type="ExpressionAtlas" id="A0A2K3DJB1">
    <property type="expression patterns" value="baseline"/>
</dbReference>
<feature type="region of interest" description="Disordered" evidence="9">
    <location>
        <begin position="925"/>
        <end position="947"/>
    </location>
</feature>
<evidence type="ECO:0000313" key="12">
    <source>
        <dbReference type="Proteomes" id="UP000006906"/>
    </source>
</evidence>
<dbReference type="GO" id="GO:0003777">
    <property type="term" value="F:microtubule motor activity"/>
    <property type="evidence" value="ECO:0000318"/>
    <property type="project" value="GO_Central"/>
</dbReference>
<evidence type="ECO:0000256" key="3">
    <source>
        <dbReference type="ARBA" id="ARBA00022741"/>
    </source>
</evidence>
<feature type="region of interest" description="Disordered" evidence="9">
    <location>
        <begin position="1471"/>
        <end position="1510"/>
    </location>
</feature>
<feature type="compositionally biased region" description="Low complexity" evidence="9">
    <location>
        <begin position="1596"/>
        <end position="1608"/>
    </location>
</feature>
<dbReference type="PANTHER" id="PTHR47969:SF15">
    <property type="entry name" value="CHROMOSOME-ASSOCIATED KINESIN KIF4A-RELATED"/>
    <property type="match status" value="1"/>
</dbReference>
<keyword evidence="12" id="KW-1185">Reference proteome</keyword>
<feature type="compositionally biased region" description="Low complexity" evidence="9">
    <location>
        <begin position="671"/>
        <end position="680"/>
    </location>
</feature>
<feature type="region of interest" description="Disordered" evidence="9">
    <location>
        <begin position="2101"/>
        <end position="2157"/>
    </location>
</feature>
<feature type="region of interest" description="Disordered" evidence="9">
    <location>
        <begin position="1066"/>
        <end position="1105"/>
    </location>
</feature>
<feature type="compositionally biased region" description="Low complexity" evidence="9">
    <location>
        <begin position="2038"/>
        <end position="2049"/>
    </location>
</feature>
<dbReference type="GO" id="GO:0008017">
    <property type="term" value="F:microtubule binding"/>
    <property type="evidence" value="ECO:0007669"/>
    <property type="project" value="InterPro"/>
</dbReference>
<feature type="compositionally biased region" description="Gly residues" evidence="9">
    <location>
        <begin position="1995"/>
        <end position="2004"/>
    </location>
</feature>
<dbReference type="InterPro" id="IPR001752">
    <property type="entry name" value="Kinesin_motor_dom"/>
</dbReference>
<proteinExistence type="inferred from homology"/>
<feature type="region of interest" description="Disordered" evidence="9">
    <location>
        <begin position="1573"/>
        <end position="1616"/>
    </location>
</feature>
<sequence length="2157" mass="213333">MTEEPGPGACALGLTESPVLSLLHIRPLLPNEVSSGCQSIISVEEAETVAVQGRRYTFDSVIGAEAGGRGRAHMCEAYIRPLVRNVCAGINCAVFAYGQTSSGKTYTMGIGKEQLAELAGPGGLVLPDPRHLHPQHSPQHPYCPHQHSSPPAAAGSPLSGGASPELAGPAAGGSGAAAAAAPTTAGNGNDGGGGGGAEDLVIPYALRQLFGCVEAAKGARAFTLMVSFVEVYMEKFYDLLSGRAPVAAKTSREGEVLLVGAALRQVTCMEEVVRLLQIGGHARVTKGTNQNDRSSRSHAVLTIHVTSRALPPSSSSSSAGPPTPAPGAPPPEPSSASASAPAPTSAPISGASPTSASASAALSAALAAPPLSARLHLVDLAGSESVGRAGAVGLAAKEGNTINLSLMTLRNLIQMLAAPKPPAGAPPRVLPYRDSKLTQLLRDALGGNSSTLFVACVSPADCNAAMTMSTLEFATTARRIRTQLTVNIGGGADSAEVLQLHRIINKLRNELDALRRQVASGGGGVSGVSGLGALMSPSPHTTPHTTPPPPPHQHGLLPQEATSPGSAASVLSFSAAARASTPAAAGHAAGATAGAASAVPKTVAEEEEEEQQEAAAGAAWGVGRELEVVSASTAAAASAAAAAAADSTAGGSAAGALVDTESGSGSGSESGSGSCESGGEAESKLADQDPLAPLLDPNYKHAHAHGLRGAHPDLLHHPHLMHLRRHRHRQSRSEGGPALADTAAAAAAAATAAAPGSPDVSPLSIASAAIISPQRLRVSFGSGRALAAPSSSPAGGDIAAGGTSGSGGFYPAPSSASPRLSAASGGGGGASAMRLSRSQSQLSEALSLSVSSIASYGGFGGYGGGGGAEGAGGGWGRMARLSQRVVLLEAENEHLSKQVTNLSTVIGDLRRQLDAAHAALLMQSAAAAPPSPSTPPPGDLRGCSGTNALGAGAGSSTDTAAFLRSAAGGGGGSASAGGSFTAGRGGRWVLGVGGTPSAAAARYNSAGGAPLQALAGPAATTAEAVHAADASGAGPERVLPPGGGEAVAVVDLEPESEFAAEVAQAAVAGAAEQEEEQQHHHHHQQQQQQQQQQRADGAEAGADAEGLAQVEGPEPWLEAAPLVLRPPVPLPAMEGLEDRPRALLTWIGQRVAEAESELLAQREALRRMLAEQGLAVRPSLPQAGTPATAALAASRTAAAAPSGGTGVAAAAERAGCAAEAASRAEGSEADAGGGCGLPSLDTLVVYAVQQADAAEAELRVLGLQGREDGAGAEAAEAEAAAEAELGLSEADAARAAALRARLESLAALQRGVQRASELEASLELQREVQLLVGAYAGLYGTGTDSATATAAAPGGGSRGGSGAAAGGAGGAAAVTSGGGAAGPAVQRAALAAEQQLAALRRARRGQVLKEAAVAREKMRELEARPGPPLPVHYGVVLLPPPYGPGLASGGRGGAQGPILEVEVDAGEGAWADMTAGGDRPSPKALHAAHSATGSDAGFATSKPPTPATAASTTSSIFASFLPSTTSSSIFASFLPSTSRRRSGSARHSEKDKDAVAVAASAAVAGGSSARELQKLGSMASDRSSGSSKQLPLHQHGSGLSGAAAAGAATAGGGGGGRRLQLQLQLSQVGPWLDALLDWETRSHTFHRVLRGALQEREAVYAQLQDVERELAEAREGARLLGPRDAAASSQPGGGGPVPPDARSGSDGGGASFGGWVPPGVATLLAAGGEPGVRQHAASLAARQAKLQARLEELCTDVASLQLAIVEAQDEDDEAAAAAVAAAAAAAAGGGGGNGGSCGSAAGGPLAPSRRDEWWGCVPSLVLARPALRLLLERAAEYKAAYQEALGRADSLEHQVAELELQCQEAEARLAAHDLELTATRAAALAAVAAPGLLLPPGGGAAAANPNAAAAMAHLLTPQLGSATSAAAAAMRSPFLPLPAALPGAAGFAAGFWPGPSHSPGLSVGTAASSSASAWSTPPRSTAATPPTATTSVAGVGSGGGGGGSPYAQAQLSHLPAVAYLHHHQQYYQHMQQHLFQQLQLQQQAQQDQGPGPGQGHATYAIEPSGSLTFPGLRHAGEEPVPVAPTAGAAAATAPPIAPADVTAGPAAIPSPVTGTAEARTGGIRGGDGGEAASSTARSSLSVDSQGEWDPFRNQGNK</sequence>
<feature type="domain" description="Kinesin motor" evidence="10">
    <location>
        <begin position="18"/>
        <end position="480"/>
    </location>
</feature>
<dbReference type="GO" id="GO:0005524">
    <property type="term" value="F:ATP binding"/>
    <property type="evidence" value="ECO:0007669"/>
    <property type="project" value="UniProtKB-UniRule"/>
</dbReference>
<dbReference type="GeneID" id="5726621"/>
<evidence type="ECO:0000256" key="9">
    <source>
        <dbReference type="SAM" id="MobiDB-lite"/>
    </source>
</evidence>
<dbReference type="PROSITE" id="PS50067">
    <property type="entry name" value="KINESIN_MOTOR_2"/>
    <property type="match status" value="1"/>
</dbReference>
<dbReference type="InterPro" id="IPR027417">
    <property type="entry name" value="P-loop_NTPase"/>
</dbReference>
<feature type="compositionally biased region" description="Low complexity" evidence="9">
    <location>
        <begin position="531"/>
        <end position="544"/>
    </location>
</feature>
<dbReference type="PaxDb" id="3055-EDP07147"/>
<feature type="region of interest" description="Disordered" evidence="9">
    <location>
        <begin position="528"/>
        <end position="564"/>
    </location>
</feature>
<dbReference type="InParanoid" id="A0A2K3DJB1"/>
<dbReference type="RefSeq" id="XP_001700893.2">
    <property type="nucleotide sequence ID" value="XM_001700841.2"/>
</dbReference>
<evidence type="ECO:0000313" key="11">
    <source>
        <dbReference type="EMBL" id="PNW80623.1"/>
    </source>
</evidence>
<accession>A0A2K3DJB1</accession>
<feature type="compositionally biased region" description="Low complexity" evidence="9">
    <location>
        <begin position="1085"/>
        <end position="1105"/>
    </location>
</feature>
<dbReference type="InterPro" id="IPR019821">
    <property type="entry name" value="Kinesin_motor_CS"/>
</dbReference>
<feature type="compositionally biased region" description="Pro residues" evidence="9">
    <location>
        <begin position="321"/>
        <end position="333"/>
    </location>
</feature>
<protein>
    <recommendedName>
        <fullName evidence="10">Kinesin motor domain-containing protein</fullName>
    </recommendedName>
</protein>
<feature type="compositionally biased region" description="Gly residues" evidence="9">
    <location>
        <begin position="1353"/>
        <end position="1377"/>
    </location>
</feature>
<dbReference type="KEGG" id="cre:CHLRE_07g325350v5"/>
<dbReference type="Gene3D" id="3.40.850.10">
    <property type="entry name" value="Kinesin motor domain"/>
    <property type="match status" value="1"/>
</dbReference>
<feature type="region of interest" description="Disordered" evidence="9">
    <location>
        <begin position="599"/>
        <end position="619"/>
    </location>
</feature>
<keyword evidence="3 7" id="KW-0547">Nucleotide-binding</keyword>
<name>A0A2K3DJB1_CHLRE</name>
<feature type="compositionally biased region" description="Low complexity" evidence="9">
    <location>
        <begin position="308"/>
        <end position="320"/>
    </location>
</feature>
<dbReference type="InterPro" id="IPR036961">
    <property type="entry name" value="Kinesin_motor_dom_sf"/>
</dbReference>
<feature type="region of interest" description="Disordered" evidence="9">
    <location>
        <begin position="810"/>
        <end position="836"/>
    </location>
</feature>
<dbReference type="SMART" id="SM00129">
    <property type="entry name" value="KISc"/>
    <property type="match status" value="1"/>
</dbReference>
<feature type="region of interest" description="Disordered" evidence="9">
    <location>
        <begin position="1349"/>
        <end position="1377"/>
    </location>
</feature>
<evidence type="ECO:0000256" key="5">
    <source>
        <dbReference type="ARBA" id="ARBA00023054"/>
    </source>
</evidence>
<dbReference type="PRINTS" id="PR00380">
    <property type="entry name" value="KINESINHEAVY"/>
</dbReference>
<feature type="region of interest" description="Disordered" evidence="9">
    <location>
        <begin position="656"/>
        <end position="698"/>
    </location>
</feature>
<feature type="coiled-coil region" evidence="8">
    <location>
        <begin position="1834"/>
        <end position="1875"/>
    </location>
</feature>
<gene>
    <name evidence="11" type="ORF">CHLRE_07g325350v5</name>
</gene>
<dbReference type="GO" id="GO:0007018">
    <property type="term" value="P:microtubule-based movement"/>
    <property type="evidence" value="ECO:0007669"/>
    <property type="project" value="InterPro"/>
</dbReference>
<comment type="subcellular location">
    <subcellularLocation>
        <location evidence="1">Cytoplasm</location>
    </subcellularLocation>
</comment>
<evidence type="ECO:0000256" key="4">
    <source>
        <dbReference type="ARBA" id="ARBA00022840"/>
    </source>
</evidence>
<feature type="compositionally biased region" description="Polar residues" evidence="9">
    <location>
        <begin position="2132"/>
        <end position="2144"/>
    </location>
</feature>
<feature type="compositionally biased region" description="Low complexity" evidence="9">
    <location>
        <begin position="688"/>
        <end position="697"/>
    </location>
</feature>
<dbReference type="Pfam" id="PF00225">
    <property type="entry name" value="Kinesin"/>
    <property type="match status" value="3"/>
</dbReference>
<dbReference type="GO" id="GO:0005737">
    <property type="term" value="C:cytoplasm"/>
    <property type="evidence" value="ECO:0007669"/>
    <property type="project" value="UniProtKB-SubCell"/>
</dbReference>
<dbReference type="EMBL" id="CM008968">
    <property type="protein sequence ID" value="PNW80623.1"/>
    <property type="molecule type" value="Genomic_DNA"/>
</dbReference>
<dbReference type="Proteomes" id="UP000006906">
    <property type="component" value="Chromosome 7"/>
</dbReference>
<feature type="compositionally biased region" description="Low complexity" evidence="9">
    <location>
        <begin position="334"/>
        <end position="354"/>
    </location>
</feature>
<dbReference type="InterPro" id="IPR027640">
    <property type="entry name" value="Kinesin-like_fam"/>
</dbReference>
<keyword evidence="6 7" id="KW-0505">Motor protein</keyword>
<keyword evidence="5 8" id="KW-0175">Coiled coil</keyword>
<evidence type="ECO:0000256" key="6">
    <source>
        <dbReference type="ARBA" id="ARBA00023175"/>
    </source>
</evidence>
<feature type="compositionally biased region" description="Low complexity" evidence="9">
    <location>
        <begin position="1498"/>
        <end position="1510"/>
    </location>
</feature>
<feature type="coiled-coil region" evidence="8">
    <location>
        <begin position="1649"/>
        <end position="1676"/>
    </location>
</feature>
<evidence type="ECO:0000259" key="10">
    <source>
        <dbReference type="PROSITE" id="PS50067"/>
    </source>
</evidence>
<dbReference type="STRING" id="3055.A0A2K3DJB1"/>
<feature type="region of interest" description="Disordered" evidence="9">
    <location>
        <begin position="121"/>
        <end position="182"/>
    </location>
</feature>
<dbReference type="SUPFAM" id="SSF52540">
    <property type="entry name" value="P-loop containing nucleoside triphosphate hydrolases"/>
    <property type="match status" value="1"/>
</dbReference>
<feature type="region of interest" description="Disordered" evidence="9">
    <location>
        <begin position="1679"/>
        <end position="1712"/>
    </location>
</feature>
<feature type="binding site" evidence="7">
    <location>
        <begin position="98"/>
        <end position="105"/>
    </location>
    <ligand>
        <name>ATP</name>
        <dbReference type="ChEBI" id="CHEBI:30616"/>
    </ligand>
</feature>
<dbReference type="OrthoDB" id="550000at2759"/>
<dbReference type="PANTHER" id="PTHR47969">
    <property type="entry name" value="CHROMOSOME-ASSOCIATED KINESIN KIF4A-RELATED"/>
    <property type="match status" value="1"/>
</dbReference>
<dbReference type="PROSITE" id="PS00411">
    <property type="entry name" value="KINESIN_MOTOR_1"/>
    <property type="match status" value="1"/>
</dbReference>
<dbReference type="GO" id="GO:0051231">
    <property type="term" value="P:spindle elongation"/>
    <property type="evidence" value="ECO:0000318"/>
    <property type="project" value="GO_Central"/>
</dbReference>
<feature type="region of interest" description="Disordered" evidence="9">
    <location>
        <begin position="2038"/>
        <end position="2080"/>
    </location>
</feature>
<keyword evidence="4 7" id="KW-0067">ATP-binding</keyword>
<feature type="region of interest" description="Disordered" evidence="9">
    <location>
        <begin position="308"/>
        <end position="354"/>
    </location>
</feature>
<reference evidence="11 12" key="1">
    <citation type="journal article" date="2007" name="Science">
        <title>The Chlamydomonas genome reveals the evolution of key animal and plant functions.</title>
        <authorList>
            <person name="Merchant S.S."/>
            <person name="Prochnik S.E."/>
            <person name="Vallon O."/>
            <person name="Harris E.H."/>
            <person name="Karpowicz S.J."/>
            <person name="Witman G.B."/>
            <person name="Terry A."/>
            <person name="Salamov A."/>
            <person name="Fritz-Laylin L.K."/>
            <person name="Marechal-Drouard L."/>
            <person name="Marshall W.F."/>
            <person name="Qu L.H."/>
            <person name="Nelson D.R."/>
            <person name="Sanderfoot A.A."/>
            <person name="Spalding M.H."/>
            <person name="Kapitonov V.V."/>
            <person name="Ren Q."/>
            <person name="Ferris P."/>
            <person name="Lindquist E."/>
            <person name="Shapiro H."/>
            <person name="Lucas S.M."/>
            <person name="Grimwood J."/>
            <person name="Schmutz J."/>
            <person name="Cardol P."/>
            <person name="Cerutti H."/>
            <person name="Chanfreau G."/>
            <person name="Chen C.L."/>
            <person name="Cognat V."/>
            <person name="Croft M.T."/>
            <person name="Dent R."/>
            <person name="Dutcher S."/>
            <person name="Fernandez E."/>
            <person name="Fukuzawa H."/>
            <person name="Gonzalez-Ballester D."/>
            <person name="Gonzalez-Halphen D."/>
            <person name="Hallmann A."/>
            <person name="Hanikenne M."/>
            <person name="Hippler M."/>
            <person name="Inwood W."/>
            <person name="Jabbari K."/>
            <person name="Kalanon M."/>
            <person name="Kuras R."/>
            <person name="Lefebvre P.A."/>
            <person name="Lemaire S.D."/>
            <person name="Lobanov A.V."/>
            <person name="Lohr M."/>
            <person name="Manuell A."/>
            <person name="Meier I."/>
            <person name="Mets L."/>
            <person name="Mittag M."/>
            <person name="Mittelmeier T."/>
            <person name="Moroney J.V."/>
            <person name="Moseley J."/>
            <person name="Napoli C."/>
            <person name="Nedelcu A.M."/>
            <person name="Niyogi K."/>
            <person name="Novoselov S.V."/>
            <person name="Paulsen I.T."/>
            <person name="Pazour G."/>
            <person name="Purton S."/>
            <person name="Ral J.P."/>
            <person name="Riano-Pachon D.M."/>
            <person name="Riekhof W."/>
            <person name="Rymarquis L."/>
            <person name="Schroda M."/>
            <person name="Stern D."/>
            <person name="Umen J."/>
            <person name="Willows R."/>
            <person name="Wilson N."/>
            <person name="Zimmer S.L."/>
            <person name="Allmer J."/>
            <person name="Balk J."/>
            <person name="Bisova K."/>
            <person name="Chen C.J."/>
            <person name="Elias M."/>
            <person name="Gendler K."/>
            <person name="Hauser C."/>
            <person name="Lamb M.R."/>
            <person name="Ledford H."/>
            <person name="Long J.C."/>
            <person name="Minagawa J."/>
            <person name="Page M.D."/>
            <person name="Pan J."/>
            <person name="Pootakham W."/>
            <person name="Roje S."/>
            <person name="Rose A."/>
            <person name="Stahlberg E."/>
            <person name="Terauchi A.M."/>
            <person name="Yang P."/>
            <person name="Ball S."/>
            <person name="Bowler C."/>
            <person name="Dieckmann C.L."/>
            <person name="Gladyshev V.N."/>
            <person name="Green P."/>
            <person name="Jorgensen R."/>
            <person name="Mayfield S."/>
            <person name="Mueller-Roeber B."/>
            <person name="Rajamani S."/>
            <person name="Sayre R.T."/>
            <person name="Brokstein P."/>
            <person name="Dubchak I."/>
            <person name="Goodstein D."/>
            <person name="Hornick L."/>
            <person name="Huang Y.W."/>
            <person name="Jhaveri J."/>
            <person name="Luo Y."/>
            <person name="Martinez D."/>
            <person name="Ngau W.C."/>
            <person name="Otillar B."/>
            <person name="Poliakov A."/>
            <person name="Porter A."/>
            <person name="Szajkowski L."/>
            <person name="Werner G."/>
            <person name="Zhou K."/>
            <person name="Grigoriev I.V."/>
            <person name="Rokhsar D.S."/>
            <person name="Grossman A.R."/>
        </authorList>
    </citation>
    <scope>NUCLEOTIDE SEQUENCE [LARGE SCALE GENOMIC DNA]</scope>
    <source>
        <strain evidence="12">CC-503</strain>
    </source>
</reference>
<feature type="compositionally biased region" description="Low complexity" evidence="9">
    <location>
        <begin position="1965"/>
        <end position="1994"/>
    </location>
</feature>
<organism evidence="11 12">
    <name type="scientific">Chlamydomonas reinhardtii</name>
    <name type="common">Chlamydomonas smithii</name>
    <dbReference type="NCBI Taxonomy" id="3055"/>
    <lineage>
        <taxon>Eukaryota</taxon>
        <taxon>Viridiplantae</taxon>
        <taxon>Chlorophyta</taxon>
        <taxon>core chlorophytes</taxon>
        <taxon>Chlorophyceae</taxon>
        <taxon>CS clade</taxon>
        <taxon>Chlamydomonadales</taxon>
        <taxon>Chlamydomonadaceae</taxon>
        <taxon>Chlamydomonas</taxon>
    </lineage>
</organism>
<evidence type="ECO:0000256" key="1">
    <source>
        <dbReference type="ARBA" id="ARBA00004496"/>
    </source>
</evidence>
<evidence type="ECO:0000256" key="8">
    <source>
        <dbReference type="SAM" id="Coils"/>
    </source>
</evidence>
<feature type="compositionally biased region" description="Low complexity" evidence="9">
    <location>
        <begin position="811"/>
        <end position="823"/>
    </location>
</feature>
<feature type="compositionally biased region" description="Pro residues" evidence="9">
    <location>
        <begin position="929"/>
        <end position="938"/>
    </location>
</feature>
<evidence type="ECO:0000256" key="7">
    <source>
        <dbReference type="PROSITE-ProRule" id="PRU00283"/>
    </source>
</evidence>
<dbReference type="GO" id="GO:0005875">
    <property type="term" value="C:microtubule associated complex"/>
    <property type="evidence" value="ECO:0000318"/>
    <property type="project" value="GO_Central"/>
</dbReference>
<feature type="region of interest" description="Disordered" evidence="9">
    <location>
        <begin position="1960"/>
        <end position="2006"/>
    </location>
</feature>
<dbReference type="GO" id="GO:0007052">
    <property type="term" value="P:mitotic spindle organization"/>
    <property type="evidence" value="ECO:0000318"/>
    <property type="project" value="GO_Central"/>
</dbReference>
<comment type="similarity">
    <text evidence="7">Belongs to the TRAFAC class myosin-kinesin ATPase superfamily. Kinesin family.</text>
</comment>